<organism evidence="1 2">
    <name type="scientific">Nocardia brasiliensis (strain ATCC 700358 / HUJEG-1)</name>
    <dbReference type="NCBI Taxonomy" id="1133849"/>
    <lineage>
        <taxon>Bacteria</taxon>
        <taxon>Bacillati</taxon>
        <taxon>Actinomycetota</taxon>
        <taxon>Actinomycetes</taxon>
        <taxon>Mycobacteriales</taxon>
        <taxon>Nocardiaceae</taxon>
        <taxon>Nocardia</taxon>
    </lineage>
</organism>
<protein>
    <recommendedName>
        <fullName evidence="3">4Fe4S-binding SPASM domain-containing protein</fullName>
    </recommendedName>
</protein>
<evidence type="ECO:0008006" key="3">
    <source>
        <dbReference type="Google" id="ProtNLM"/>
    </source>
</evidence>
<reference evidence="1 2" key="1">
    <citation type="journal article" date="2012" name="J. Bacteriol.">
        <title>Complete genome sequence of Nocardia brasiliensis HUJEG-1.</title>
        <authorList>
            <person name="Vera-Cabrera L."/>
            <person name="Ortiz-Lopez R."/>
            <person name="Elizondo-Gonzalez R."/>
            <person name="Perez-Maya A.A."/>
            <person name="Ocampo-Candiani J."/>
        </authorList>
    </citation>
    <scope>NUCLEOTIDE SEQUENCE [LARGE SCALE GENOMIC DNA]</scope>
    <source>
        <strain evidence="2">ATCC 700358</strain>
    </source>
</reference>
<dbReference type="HOGENOM" id="CLU_1223699_0_0_11"/>
<dbReference type="AlphaFoldDB" id="K0F3J3"/>
<dbReference type="KEGG" id="nbr:O3I_030775"/>
<accession>K0F3J3</accession>
<dbReference type="EMBL" id="CP003876">
    <property type="protein sequence ID" value="AFU04104.1"/>
    <property type="molecule type" value="Genomic_DNA"/>
</dbReference>
<dbReference type="Proteomes" id="UP000006304">
    <property type="component" value="Chromosome"/>
</dbReference>
<name>K0F3J3_NOCB7</name>
<evidence type="ECO:0000313" key="1">
    <source>
        <dbReference type="EMBL" id="AFU04104.1"/>
    </source>
</evidence>
<sequence length="226" mass="25861">MSTNGLLLRRNKQLLPLIDTLTVSIDAMRTRQYPGQMTRLLGDLADLRQEFGDDLPTIVPSWTTASTDNFDRDVVPILDFCIENRFIMKFLPLKQDQHSDWAKEREVSLRAIEYAGPEFVTNDRKHSERLSNEFTQANCLVKGNQFYLDFEGNFLYPCDEYADQKVGSLLDSEVEDLVELGRQRYGEFPTSGSVCAHCPSGCHSDNSFILRNPTRQLQWLDGGTRL</sequence>
<keyword evidence="2" id="KW-1185">Reference proteome</keyword>
<dbReference type="Gene3D" id="3.20.20.70">
    <property type="entry name" value="Aldolase class I"/>
    <property type="match status" value="1"/>
</dbReference>
<evidence type="ECO:0000313" key="2">
    <source>
        <dbReference type="Proteomes" id="UP000006304"/>
    </source>
</evidence>
<dbReference type="STRING" id="1133849.O3I_030775"/>
<dbReference type="InterPro" id="IPR013785">
    <property type="entry name" value="Aldolase_TIM"/>
</dbReference>
<proteinExistence type="predicted"/>
<gene>
    <name evidence="1" type="ORF">O3I_030775</name>
</gene>